<name>A0ABY5MNE5_9HYPH</name>
<dbReference type="EMBL" id="CP030941">
    <property type="protein sequence ID" value="UUP19504.1"/>
    <property type="molecule type" value="Genomic_DNA"/>
</dbReference>
<evidence type="ECO:0000313" key="2">
    <source>
        <dbReference type="Proteomes" id="UP001342418"/>
    </source>
</evidence>
<gene>
    <name evidence="1" type="ORF">NTH_04007</name>
</gene>
<dbReference type="Proteomes" id="UP001342418">
    <property type="component" value="Chromosome"/>
</dbReference>
<protein>
    <submittedName>
        <fullName evidence="1">Uncharacterized protein</fullName>
    </submittedName>
</protein>
<keyword evidence="2" id="KW-1185">Reference proteome</keyword>
<dbReference type="RefSeq" id="WP_338531651.1">
    <property type="nucleotide sequence ID" value="NZ_CP030941.1"/>
</dbReference>
<accession>A0ABY5MNE5</accession>
<proteinExistence type="predicted"/>
<reference evidence="1 2" key="1">
    <citation type="submission" date="2018-07" db="EMBL/GenBank/DDBJ databases">
        <title>Genome sequence of Nitratireductor thuwali#1536.</title>
        <authorList>
            <person name="Michoud G."/>
            <person name="Merlino G."/>
            <person name="Sefrji F.O."/>
            <person name="Daffonchio D."/>
        </authorList>
    </citation>
    <scope>NUCLEOTIDE SEQUENCE [LARGE SCALE GENOMIC DNA]</scope>
    <source>
        <strain evidence="2">Nit1536</strain>
    </source>
</reference>
<evidence type="ECO:0000313" key="1">
    <source>
        <dbReference type="EMBL" id="UUP19504.1"/>
    </source>
</evidence>
<sequence>MFWSLTLREIDTILKGVVIRRKRERNQRTEMVWHTAFMTAYAPAKSREFWKLKDLTAEPKAASGRKNAWESDFAAAQAWVRSTSKR</sequence>
<organism evidence="1 2">
    <name type="scientific">Nitratireductor thuwali</name>
    <dbReference type="NCBI Taxonomy" id="2267699"/>
    <lineage>
        <taxon>Bacteria</taxon>
        <taxon>Pseudomonadati</taxon>
        <taxon>Pseudomonadota</taxon>
        <taxon>Alphaproteobacteria</taxon>
        <taxon>Hyphomicrobiales</taxon>
        <taxon>Phyllobacteriaceae</taxon>
        <taxon>Nitratireductor</taxon>
    </lineage>
</organism>